<feature type="transmembrane region" description="Helical" evidence="1">
    <location>
        <begin position="105"/>
        <end position="125"/>
    </location>
</feature>
<dbReference type="InterPro" id="IPR025291">
    <property type="entry name" value="DUF4153"/>
</dbReference>
<feature type="transmembrane region" description="Helical" evidence="1">
    <location>
        <begin position="286"/>
        <end position="311"/>
    </location>
</feature>
<dbReference type="AlphaFoldDB" id="A0A6I4UAK7"/>
<dbReference type="Pfam" id="PF13687">
    <property type="entry name" value="DUF4153"/>
    <property type="match status" value="1"/>
</dbReference>
<feature type="transmembrane region" description="Helical" evidence="1">
    <location>
        <begin position="76"/>
        <end position="93"/>
    </location>
</feature>
<keyword evidence="1" id="KW-0472">Membrane</keyword>
<feature type="transmembrane region" description="Helical" evidence="1">
    <location>
        <begin position="50"/>
        <end position="67"/>
    </location>
</feature>
<feature type="transmembrane region" description="Helical" evidence="1">
    <location>
        <begin position="21"/>
        <end position="38"/>
    </location>
</feature>
<protein>
    <submittedName>
        <fullName evidence="3">DUF4153 domain-containing protein</fullName>
    </submittedName>
    <submittedName>
        <fullName evidence="2">Peptidoglycan/LPS O-acetylase OafA/YrhL</fullName>
    </submittedName>
</protein>
<comment type="caution">
    <text evidence="3">The sequence shown here is derived from an EMBL/GenBank/DDBJ whole genome shotgun (WGS) entry which is preliminary data.</text>
</comment>
<feature type="transmembrane region" description="Helical" evidence="1">
    <location>
        <begin position="362"/>
        <end position="383"/>
    </location>
</feature>
<sequence>MTEAIAVHAPAAHADWPLRPWALAVLLGVAGLAVHLLSDWNAADMPPWRAALAAAFVFGPLALAFTVERIRWQEPLVFAGLVALVMAGIAWRVTSAGDRYADEPFWVAAGLVAITLALPLFQAGFHRLRWRTAYDQTHFHVWTDAISGAGALAFTGVSWLLAVLLAALFSAIDIDVVENVVDEAWFGWIFSGAAFGAALGVLRNQLKIIGTLQSVVMLVFSIIAVPLAAALAIFLLAVLASGIAVLWNATESPTPLLLSVAVAVAGFVLVNAVIRNADHEVSANRVLRWAALVLALAIFPLALLAAVSTGTRVAEYGLSPERLWGIVAVAVAVAYGMAYFIAPIRGRLTGWMDRVRTANMHLAVATCGLAFVLALPLFDFGAISARNQIARLESGRVAVDDFDFDALRWEFGEAGREGLARLAKGSDAEVAELAAGALAQEARTYRDVERGTERNERLANLRMQFEDETLRRHVENHVRASPWRCDNPCVALDAGAGDNGRRRVALVEDGRIAWEEFDLAGPADQPAVTAAREAAIRAEFDAPNQRAGSQVEIREWTGRRVYIDGQPAGDPFE</sequence>
<organism evidence="3 4">
    <name type="scientific">Qipengyuania citrea</name>
    <dbReference type="NCBI Taxonomy" id="225971"/>
    <lineage>
        <taxon>Bacteria</taxon>
        <taxon>Pseudomonadati</taxon>
        <taxon>Pseudomonadota</taxon>
        <taxon>Alphaproteobacteria</taxon>
        <taxon>Sphingomonadales</taxon>
        <taxon>Erythrobacteraceae</taxon>
        <taxon>Qipengyuania</taxon>
    </lineage>
</organism>
<proteinExistence type="predicted"/>
<dbReference type="Proteomes" id="UP001238601">
    <property type="component" value="Unassembled WGS sequence"/>
</dbReference>
<gene>
    <name evidence="3" type="ORF">GRI55_00455</name>
    <name evidence="2" type="ORF">QOZ97_001404</name>
</gene>
<keyword evidence="1" id="KW-0812">Transmembrane</keyword>
<keyword evidence="1" id="KW-1133">Transmembrane helix</keyword>
<dbReference type="EMBL" id="JAUSWK010000002">
    <property type="protein sequence ID" value="MDQ0565871.1"/>
    <property type="molecule type" value="Genomic_DNA"/>
</dbReference>
<feature type="transmembrane region" description="Helical" evidence="1">
    <location>
        <begin position="146"/>
        <end position="172"/>
    </location>
</feature>
<accession>A0A6I4UAK7</accession>
<feature type="transmembrane region" description="Helical" evidence="1">
    <location>
        <begin position="253"/>
        <end position="274"/>
    </location>
</feature>
<reference evidence="3 4" key="1">
    <citation type="submission" date="2019-12" db="EMBL/GenBank/DDBJ databases">
        <title>Genomic-based taxomic classification of the family Erythrobacteraceae.</title>
        <authorList>
            <person name="Xu L."/>
        </authorList>
    </citation>
    <scope>NUCLEOTIDE SEQUENCE [LARGE SCALE GENOMIC DNA]</scope>
    <source>
        <strain evidence="3 4">CGMCC 1.8703</strain>
    </source>
</reference>
<name>A0A6I4UAK7_9SPHN</name>
<evidence type="ECO:0000313" key="4">
    <source>
        <dbReference type="Proteomes" id="UP000439914"/>
    </source>
</evidence>
<evidence type="ECO:0000313" key="2">
    <source>
        <dbReference type="EMBL" id="MDQ0565871.1"/>
    </source>
</evidence>
<evidence type="ECO:0000256" key="1">
    <source>
        <dbReference type="SAM" id="Phobius"/>
    </source>
</evidence>
<evidence type="ECO:0000313" key="5">
    <source>
        <dbReference type="Proteomes" id="UP001238601"/>
    </source>
</evidence>
<dbReference type="RefSeq" id="WP_160765840.1">
    <property type="nucleotide sequence ID" value="NZ_JAUSWK010000002.1"/>
</dbReference>
<keyword evidence="5" id="KW-1185">Reference proteome</keyword>
<reference evidence="2 5" key="2">
    <citation type="submission" date="2023-07" db="EMBL/GenBank/DDBJ databases">
        <title>Genomic Encyclopedia of Type Strains, Phase IV (KMG-IV): sequencing the most valuable type-strain genomes for metagenomic binning, comparative biology and taxonomic classification.</title>
        <authorList>
            <person name="Goeker M."/>
        </authorList>
    </citation>
    <scope>NUCLEOTIDE SEQUENCE [LARGE SCALE GENOMIC DNA]</scope>
    <source>
        <strain evidence="2 5">DSM 14432</strain>
    </source>
</reference>
<dbReference type="Proteomes" id="UP000439914">
    <property type="component" value="Unassembled WGS sequence"/>
</dbReference>
<feature type="transmembrane region" description="Helical" evidence="1">
    <location>
        <begin position="323"/>
        <end position="342"/>
    </location>
</feature>
<evidence type="ECO:0000313" key="3">
    <source>
        <dbReference type="EMBL" id="MXP34239.1"/>
    </source>
</evidence>
<feature type="transmembrane region" description="Helical" evidence="1">
    <location>
        <begin position="184"/>
        <end position="202"/>
    </location>
</feature>
<dbReference type="EMBL" id="WTYG01000001">
    <property type="protein sequence ID" value="MXP34239.1"/>
    <property type="molecule type" value="Genomic_DNA"/>
</dbReference>
<dbReference type="GeneID" id="93686229"/>
<feature type="transmembrane region" description="Helical" evidence="1">
    <location>
        <begin position="214"/>
        <end position="247"/>
    </location>
</feature>